<dbReference type="PANTHER" id="PTHR30146:SF109">
    <property type="entry name" value="HTH-TYPE TRANSCRIPTIONAL REGULATOR GALS"/>
    <property type="match status" value="1"/>
</dbReference>
<dbReference type="Pfam" id="PF00356">
    <property type="entry name" value="LacI"/>
    <property type="match status" value="1"/>
</dbReference>
<reference evidence="5 6" key="1">
    <citation type="journal article" date="2021" name="Environ. Microbiol.">
        <title>Genetic insights into the dark matter of the mammalian gut microbiota through targeted genome reconstruction.</title>
        <authorList>
            <person name="Lugli G.A."/>
            <person name="Alessandri G."/>
            <person name="Milani C."/>
            <person name="Viappiani A."/>
            <person name="Fontana F."/>
            <person name="Tarracchini C."/>
            <person name="Mancabelli L."/>
            <person name="Argentini C."/>
            <person name="Ruiz L."/>
            <person name="Margolles A."/>
            <person name="van Sinderen D."/>
            <person name="Turroni F."/>
            <person name="Ventura M."/>
        </authorList>
    </citation>
    <scope>NUCLEOTIDE SEQUENCE [LARGE SCALE GENOMIC DNA]</scope>
    <source>
        <strain evidence="5 6">MA2</strain>
    </source>
</reference>
<dbReference type="InterPro" id="IPR046335">
    <property type="entry name" value="LacI/GalR-like_sensor"/>
</dbReference>
<keyword evidence="6" id="KW-1185">Reference proteome</keyword>
<sequence length="338" mass="36227">MKASIEDVAARAGVSTATVSRAFSKPDLVSDRTRDKVMRAAGELGFSISRTAGVLRSGRSYRIALLVGGGRIEWFTAGLIEGLNSVFRDAGYDLVIYPIDTVEARHAFFEELPVSGNADAVVISSFPASPEEIRRLRDAMRIPLIGINITGDGFDASAGIDDRLGIRLVVRHLAQLGHRELMYLYEDFPTTLGFSSNNRIEGFREACAALPGVTGHVVPARPGDAPLDVLTSALYAADRPVTAVCFHQDSLAIPLLLNLRRYGLDVPDGLSVAGFDDSTFSEAAGLTTVHQDPYAMAVAAAHKTLALIEGRSLDEPHETFPVRLVVRSTTAAPAPGRV</sequence>
<dbReference type="Pfam" id="PF13377">
    <property type="entry name" value="Peripla_BP_3"/>
    <property type="match status" value="1"/>
</dbReference>
<dbReference type="CDD" id="cd06267">
    <property type="entry name" value="PBP1_LacI_sugar_binding-like"/>
    <property type="match status" value="1"/>
</dbReference>
<accession>A0ABS5UMR7</accession>
<keyword evidence="3" id="KW-0804">Transcription</keyword>
<dbReference type="PANTHER" id="PTHR30146">
    <property type="entry name" value="LACI-RELATED TRANSCRIPTIONAL REPRESSOR"/>
    <property type="match status" value="1"/>
</dbReference>
<dbReference type="RefSeq" id="WP_214357433.1">
    <property type="nucleotide sequence ID" value="NZ_JAFEJS010000001.1"/>
</dbReference>
<evidence type="ECO:0000256" key="3">
    <source>
        <dbReference type="ARBA" id="ARBA00023163"/>
    </source>
</evidence>
<dbReference type="InterPro" id="IPR010982">
    <property type="entry name" value="Lambda_DNA-bd_dom_sf"/>
</dbReference>
<evidence type="ECO:0000259" key="4">
    <source>
        <dbReference type="PROSITE" id="PS50932"/>
    </source>
</evidence>
<evidence type="ECO:0000313" key="5">
    <source>
        <dbReference type="EMBL" id="MBT1172174.1"/>
    </source>
</evidence>
<name>A0ABS5UMR7_9BIFI</name>
<feature type="domain" description="HTH lacI-type" evidence="4">
    <location>
        <begin position="3"/>
        <end position="57"/>
    </location>
</feature>
<proteinExistence type="predicted"/>
<gene>
    <name evidence="5" type="ORF">JS528_02125</name>
</gene>
<dbReference type="SMART" id="SM00354">
    <property type="entry name" value="HTH_LACI"/>
    <property type="match status" value="1"/>
</dbReference>
<dbReference type="Proteomes" id="UP000773064">
    <property type="component" value="Unassembled WGS sequence"/>
</dbReference>
<dbReference type="InterPro" id="IPR000843">
    <property type="entry name" value="HTH_LacI"/>
</dbReference>
<dbReference type="EMBL" id="JAFEJS010000001">
    <property type="protein sequence ID" value="MBT1172174.1"/>
    <property type="molecule type" value="Genomic_DNA"/>
</dbReference>
<dbReference type="InterPro" id="IPR028082">
    <property type="entry name" value="Peripla_BP_I"/>
</dbReference>
<dbReference type="Gene3D" id="3.40.50.2300">
    <property type="match status" value="2"/>
</dbReference>
<dbReference type="SUPFAM" id="SSF47413">
    <property type="entry name" value="lambda repressor-like DNA-binding domains"/>
    <property type="match status" value="1"/>
</dbReference>
<organism evidence="5 6">
    <name type="scientific">Bifidobacterium santillanense</name>
    <dbReference type="NCBI Taxonomy" id="2809028"/>
    <lineage>
        <taxon>Bacteria</taxon>
        <taxon>Bacillati</taxon>
        <taxon>Actinomycetota</taxon>
        <taxon>Actinomycetes</taxon>
        <taxon>Bifidobacteriales</taxon>
        <taxon>Bifidobacteriaceae</taxon>
        <taxon>Bifidobacterium</taxon>
    </lineage>
</organism>
<evidence type="ECO:0000256" key="1">
    <source>
        <dbReference type="ARBA" id="ARBA00023015"/>
    </source>
</evidence>
<evidence type="ECO:0000256" key="2">
    <source>
        <dbReference type="ARBA" id="ARBA00023125"/>
    </source>
</evidence>
<comment type="caution">
    <text evidence="5">The sequence shown here is derived from an EMBL/GenBank/DDBJ whole genome shotgun (WGS) entry which is preliminary data.</text>
</comment>
<keyword evidence="2 5" id="KW-0238">DNA-binding</keyword>
<evidence type="ECO:0000313" key="6">
    <source>
        <dbReference type="Proteomes" id="UP000773064"/>
    </source>
</evidence>
<dbReference type="Gene3D" id="1.10.260.40">
    <property type="entry name" value="lambda repressor-like DNA-binding domains"/>
    <property type="match status" value="1"/>
</dbReference>
<dbReference type="CDD" id="cd01392">
    <property type="entry name" value="HTH_LacI"/>
    <property type="match status" value="1"/>
</dbReference>
<dbReference type="SUPFAM" id="SSF53822">
    <property type="entry name" value="Periplasmic binding protein-like I"/>
    <property type="match status" value="1"/>
</dbReference>
<dbReference type="PROSITE" id="PS50932">
    <property type="entry name" value="HTH_LACI_2"/>
    <property type="match status" value="1"/>
</dbReference>
<keyword evidence="1" id="KW-0805">Transcription regulation</keyword>
<protein>
    <submittedName>
        <fullName evidence="5">LacI family DNA-binding transcriptional regulator</fullName>
    </submittedName>
</protein>
<dbReference type="GO" id="GO:0003677">
    <property type="term" value="F:DNA binding"/>
    <property type="evidence" value="ECO:0007669"/>
    <property type="project" value="UniProtKB-KW"/>
</dbReference>